<evidence type="ECO:0000313" key="3">
    <source>
        <dbReference type="Proteomes" id="UP000034006"/>
    </source>
</evidence>
<reference evidence="2 3" key="1">
    <citation type="journal article" date="2015" name="Nature">
        <title>rRNA introns, odd ribosomes, and small enigmatic genomes across a large radiation of phyla.</title>
        <authorList>
            <person name="Brown C.T."/>
            <person name="Hug L.A."/>
            <person name="Thomas B.C."/>
            <person name="Sharon I."/>
            <person name="Castelle C.J."/>
            <person name="Singh A."/>
            <person name="Wilkins M.J."/>
            <person name="Williams K.H."/>
            <person name="Banfield J.F."/>
        </authorList>
    </citation>
    <scope>NUCLEOTIDE SEQUENCE [LARGE SCALE GENOMIC DNA]</scope>
</reference>
<comment type="caution">
    <text evidence="2">The sequence shown here is derived from an EMBL/GenBank/DDBJ whole genome shotgun (WGS) entry which is preliminary data.</text>
</comment>
<feature type="region of interest" description="Disordered" evidence="1">
    <location>
        <begin position="1"/>
        <end position="46"/>
    </location>
</feature>
<gene>
    <name evidence="2" type="ORF">UW44_C0009G0005</name>
</gene>
<feature type="compositionally biased region" description="Polar residues" evidence="1">
    <location>
        <begin position="37"/>
        <end position="46"/>
    </location>
</feature>
<proteinExistence type="predicted"/>
<evidence type="ECO:0000256" key="1">
    <source>
        <dbReference type="SAM" id="MobiDB-lite"/>
    </source>
</evidence>
<name>A0A0G1HX18_9BACT</name>
<dbReference type="STRING" id="1618387.UW44_C0009G0005"/>
<dbReference type="AlphaFoldDB" id="A0A0G1HX18"/>
<evidence type="ECO:0000313" key="2">
    <source>
        <dbReference type="EMBL" id="KKT51641.1"/>
    </source>
</evidence>
<accession>A0A0G1HX18</accession>
<organism evidence="2 3">
    <name type="scientific">Candidatus Collierbacteria bacterium GW2011_GWB2_44_22</name>
    <dbReference type="NCBI Taxonomy" id="1618387"/>
    <lineage>
        <taxon>Bacteria</taxon>
        <taxon>Candidatus Collieribacteriota</taxon>
    </lineage>
</organism>
<dbReference type="Proteomes" id="UP000034006">
    <property type="component" value="Unassembled WGS sequence"/>
</dbReference>
<dbReference type="EMBL" id="LCIH01000009">
    <property type="protein sequence ID" value="KKT51641.1"/>
    <property type="molecule type" value="Genomic_DNA"/>
</dbReference>
<protein>
    <submittedName>
        <fullName evidence="2">Uncharacterized protein</fullName>
    </submittedName>
</protein>
<sequence>MEKDPEQAMRDMVAQQAAKANESRQKAKSAAKAPATPVSSESGSTQVFRTVDAADLKPNPFRTVTEDVVANAEDEGGKFEKRKLEMGK</sequence>